<comment type="caution">
    <text evidence="2">The sequence shown here is derived from an EMBL/GenBank/DDBJ whole genome shotgun (WGS) entry which is preliminary data.</text>
</comment>
<feature type="region of interest" description="Disordered" evidence="1">
    <location>
        <begin position="121"/>
        <end position="159"/>
    </location>
</feature>
<protein>
    <submittedName>
        <fullName evidence="2">Uncharacterized protein</fullName>
    </submittedName>
</protein>
<evidence type="ECO:0000313" key="3">
    <source>
        <dbReference type="Proteomes" id="UP001383192"/>
    </source>
</evidence>
<proteinExistence type="predicted"/>
<dbReference type="Proteomes" id="UP001383192">
    <property type="component" value="Unassembled WGS sequence"/>
</dbReference>
<keyword evidence="3" id="KW-1185">Reference proteome</keyword>
<sequence length="514" mass="57503">MALRPLLTPRKHAINLTTTSTRNLILHLEDIVIPILIPSTNHIAQSSTSSQIHIRPSTTTTLKIATLTTLHTQNTPISAPIIQTHHISCRTNRHNTISTLKPTFLIPTSSIKYLDDTVDKDQPTNAIANNERHTRRRGNEEESENRTNEHSGQETYNGNASASKTILRGLTYFQGSVGVPFPSATSYAPAHLRNQPGKKRSKLANRSPEKQIPRLIEGYRRRLMNLERRIPTFKAKVTLQYLEKHAGSMEELARLQPVLEDMQKPGFPIISTSTRIVCPETGETIMVYLAETPKTWVTNKMGYTFADSNDMIGTFTELKEHGDDMINDGFPADLVERYYELVHFMAAMNNPGADQTAARHGVDAKKGKSLHRFPLRDGVAWTCDPKEAKVMRTNIPEPGLVYSENNGKEGTELAGVHHFVEGWEQRGHHGKGLFQSKDMIHTSSASTSVAHYYHANDLLERHISTIIEVFFPHDHAVLAPAREAARIMDTSGGCYNARAIDDSPEDTSIFHSWG</sequence>
<organism evidence="2 3">
    <name type="scientific">Paramarasmius palmivorus</name>
    <dbReference type="NCBI Taxonomy" id="297713"/>
    <lineage>
        <taxon>Eukaryota</taxon>
        <taxon>Fungi</taxon>
        <taxon>Dikarya</taxon>
        <taxon>Basidiomycota</taxon>
        <taxon>Agaricomycotina</taxon>
        <taxon>Agaricomycetes</taxon>
        <taxon>Agaricomycetidae</taxon>
        <taxon>Agaricales</taxon>
        <taxon>Marasmiineae</taxon>
        <taxon>Marasmiaceae</taxon>
        <taxon>Paramarasmius</taxon>
    </lineage>
</organism>
<feature type="region of interest" description="Disordered" evidence="1">
    <location>
        <begin position="188"/>
        <end position="211"/>
    </location>
</feature>
<evidence type="ECO:0000313" key="2">
    <source>
        <dbReference type="EMBL" id="KAK7051231.1"/>
    </source>
</evidence>
<reference evidence="2 3" key="1">
    <citation type="submission" date="2024-01" db="EMBL/GenBank/DDBJ databases">
        <title>A draft genome for a cacao thread blight-causing isolate of Paramarasmius palmivorus.</title>
        <authorList>
            <person name="Baruah I.K."/>
            <person name="Bukari Y."/>
            <person name="Amoako-Attah I."/>
            <person name="Meinhardt L.W."/>
            <person name="Bailey B.A."/>
            <person name="Cohen S.P."/>
        </authorList>
    </citation>
    <scope>NUCLEOTIDE SEQUENCE [LARGE SCALE GENOMIC DNA]</scope>
    <source>
        <strain evidence="2 3">GH-12</strain>
    </source>
</reference>
<accession>A0AAW0DEU2</accession>
<evidence type="ECO:0000256" key="1">
    <source>
        <dbReference type="SAM" id="MobiDB-lite"/>
    </source>
</evidence>
<feature type="compositionally biased region" description="Basic and acidic residues" evidence="1">
    <location>
        <begin position="137"/>
        <end position="152"/>
    </location>
</feature>
<name>A0AAW0DEU2_9AGAR</name>
<gene>
    <name evidence="2" type="ORF">VNI00_004731</name>
</gene>
<dbReference type="EMBL" id="JAYKXP010000013">
    <property type="protein sequence ID" value="KAK7051231.1"/>
    <property type="molecule type" value="Genomic_DNA"/>
</dbReference>
<dbReference type="AlphaFoldDB" id="A0AAW0DEU2"/>